<evidence type="ECO:0000313" key="3">
    <source>
        <dbReference type="EMBL" id="TCL36835.1"/>
    </source>
</evidence>
<dbReference type="RefSeq" id="WP_132080372.1">
    <property type="nucleotide sequence ID" value="NZ_SLUI01000007.1"/>
</dbReference>
<feature type="domain" description="Fe/B12 periplasmic-binding" evidence="2">
    <location>
        <begin position="95"/>
        <end position="358"/>
    </location>
</feature>
<protein>
    <submittedName>
        <fullName evidence="3">Iron complex transport system substrate-binding protein</fullName>
    </submittedName>
</protein>
<comment type="caution">
    <text evidence="3">The sequence shown here is derived from an EMBL/GenBank/DDBJ whole genome shotgun (WGS) entry which is preliminary data.</text>
</comment>
<dbReference type="Proteomes" id="UP000295063">
    <property type="component" value="Unassembled WGS sequence"/>
</dbReference>
<keyword evidence="4" id="KW-1185">Reference proteome</keyword>
<dbReference type="PROSITE" id="PS50983">
    <property type="entry name" value="FE_B12_PBP"/>
    <property type="match status" value="1"/>
</dbReference>
<proteinExistence type="inferred from homology"/>
<evidence type="ECO:0000259" key="2">
    <source>
        <dbReference type="PROSITE" id="PS50983"/>
    </source>
</evidence>
<gene>
    <name evidence="3" type="ORF">EV210_10799</name>
</gene>
<dbReference type="InterPro" id="IPR050902">
    <property type="entry name" value="ABC_Transporter_SBP"/>
</dbReference>
<dbReference type="GO" id="GO:0071281">
    <property type="term" value="P:cellular response to iron ion"/>
    <property type="evidence" value="ECO:0007669"/>
    <property type="project" value="TreeGrafter"/>
</dbReference>
<dbReference type="AlphaFoldDB" id="A0A4R1PXZ5"/>
<reference evidence="3 4" key="1">
    <citation type="submission" date="2019-03" db="EMBL/GenBank/DDBJ databases">
        <title>Genomic Encyclopedia of Type Strains, Phase IV (KMG-IV): sequencing the most valuable type-strain genomes for metagenomic binning, comparative biology and taxonomic classification.</title>
        <authorList>
            <person name="Goeker M."/>
        </authorList>
    </citation>
    <scope>NUCLEOTIDE SEQUENCE [LARGE SCALE GENOMIC DNA]</scope>
    <source>
        <strain evidence="3 4">DSM 15969</strain>
    </source>
</reference>
<dbReference type="InterPro" id="IPR002491">
    <property type="entry name" value="ABC_transptr_periplasmic_BD"/>
</dbReference>
<dbReference type="EMBL" id="SLUI01000007">
    <property type="protein sequence ID" value="TCL36835.1"/>
    <property type="molecule type" value="Genomic_DNA"/>
</dbReference>
<accession>A0A4R1PXZ5</accession>
<organism evidence="3 4">
    <name type="scientific">Anaerospora hongkongensis</name>
    <dbReference type="NCBI Taxonomy" id="244830"/>
    <lineage>
        <taxon>Bacteria</taxon>
        <taxon>Bacillati</taxon>
        <taxon>Bacillota</taxon>
        <taxon>Negativicutes</taxon>
        <taxon>Selenomonadales</taxon>
        <taxon>Sporomusaceae</taxon>
        <taxon>Anaerospora</taxon>
    </lineage>
</organism>
<dbReference type="Pfam" id="PF10122">
    <property type="entry name" value="Zn_ribbon_Com"/>
    <property type="match status" value="1"/>
</dbReference>
<dbReference type="SUPFAM" id="SSF53807">
    <property type="entry name" value="Helical backbone' metal receptor"/>
    <property type="match status" value="1"/>
</dbReference>
<name>A0A4R1PXZ5_9FIRM</name>
<dbReference type="InterPro" id="IPR019294">
    <property type="entry name" value="Translation_reg_Com"/>
</dbReference>
<sequence>MTGCERVVREFRGDLPSVRCECCNRLLFRGVVETIEIKCPKCGAVQVLNRGEQSWLKPYGLPKNRRQQNPGVGIARREVTDSAGRLVAVPGRPERVIALNASNLGLYYATGGKVVGRASTEMLPPDIREMVKNIPTVGMPPNPDRERIMAMNPDLVLGMHVPMHLALAAVLEKAGIPVLLQALTHYTDVLETLRLYGELSGNPAQAAGKIQAIENRRKAVLNQHAGQPSPRVLIIWGIADGLYTALSNSFVGDLVKRLGGVNVADVAAPIDANLSYAPVAPELITGFEPDVILLISHSFHAAGCDRFRAELNGPAWQSMRAVQQNHVYQLPYQLFAVNPGPQLEEAITVLADYMYRGSH</sequence>
<evidence type="ECO:0000256" key="1">
    <source>
        <dbReference type="ARBA" id="ARBA00008814"/>
    </source>
</evidence>
<dbReference type="OrthoDB" id="9816357at2"/>
<dbReference type="PANTHER" id="PTHR30535:SF34">
    <property type="entry name" value="MOLYBDATE-BINDING PROTEIN MOLA"/>
    <property type="match status" value="1"/>
</dbReference>
<evidence type="ECO:0000313" key="4">
    <source>
        <dbReference type="Proteomes" id="UP000295063"/>
    </source>
</evidence>
<dbReference type="Pfam" id="PF01497">
    <property type="entry name" value="Peripla_BP_2"/>
    <property type="match status" value="1"/>
</dbReference>
<dbReference type="PANTHER" id="PTHR30535">
    <property type="entry name" value="VITAMIN B12-BINDING PROTEIN"/>
    <property type="match status" value="1"/>
</dbReference>
<dbReference type="Gene3D" id="3.40.50.1980">
    <property type="entry name" value="Nitrogenase molybdenum iron protein domain"/>
    <property type="match status" value="2"/>
</dbReference>
<comment type="similarity">
    <text evidence="1">Belongs to the bacterial solute-binding protein 8 family.</text>
</comment>